<gene>
    <name evidence="2" type="ORF">FOZ62_006061</name>
</gene>
<feature type="region of interest" description="Disordered" evidence="1">
    <location>
        <begin position="305"/>
        <end position="333"/>
    </location>
</feature>
<comment type="caution">
    <text evidence="2">The sequence shown here is derived from an EMBL/GenBank/DDBJ whole genome shotgun (WGS) entry which is preliminary data.</text>
</comment>
<sequence length="333" mass="36855">MSDGQQGDEVIDAVSSRMKARGRSDAEVSQMVESLVTNALSSRDALMASNYKLWIPLGLPVGLLMEVQKALSDGKEAAPATTGPVRSPIAEKTPRAQPYDDAAAGEDTRQFVSVGTHKEAVIEWRPEDNKVPHLQILERTVETYGGTPDEDARRVTWQFLEMMPREMPRPLFSASATFPLNGTERSFRGPWVTRKKDAQRACAKYALEKIDTHLPTAEREHIQRSILAGHTNPMGEANTRLQKFAGKSPGKFKWRVETIKGEVPPIFRALLSTDCLNGREFVGVAADGKEAKFNAARQLISFLDSSSQQPQEARKEPSGEVVFYEDPVGSRKC</sequence>
<evidence type="ECO:0000256" key="1">
    <source>
        <dbReference type="SAM" id="MobiDB-lite"/>
    </source>
</evidence>
<accession>A0A7J6P475</accession>
<organism evidence="2 3">
    <name type="scientific">Perkinsus olseni</name>
    <name type="common">Perkinsus atlanticus</name>
    <dbReference type="NCBI Taxonomy" id="32597"/>
    <lineage>
        <taxon>Eukaryota</taxon>
        <taxon>Sar</taxon>
        <taxon>Alveolata</taxon>
        <taxon>Perkinsozoa</taxon>
        <taxon>Perkinsea</taxon>
        <taxon>Perkinsida</taxon>
        <taxon>Perkinsidae</taxon>
        <taxon>Perkinsus</taxon>
    </lineage>
</organism>
<proteinExistence type="predicted"/>
<evidence type="ECO:0000313" key="2">
    <source>
        <dbReference type="EMBL" id="KAF4690954.1"/>
    </source>
</evidence>
<protein>
    <submittedName>
        <fullName evidence="2">Uncharacterized protein</fullName>
    </submittedName>
</protein>
<dbReference type="AlphaFoldDB" id="A0A7J6P475"/>
<name>A0A7J6P475_PEROL</name>
<reference evidence="2 3" key="1">
    <citation type="submission" date="2020-04" db="EMBL/GenBank/DDBJ databases">
        <title>Perkinsus olseni comparative genomics.</title>
        <authorList>
            <person name="Bogema D.R."/>
        </authorList>
    </citation>
    <scope>NUCLEOTIDE SEQUENCE [LARGE SCALE GENOMIC DNA]</scope>
    <source>
        <strain evidence="2">ATCC PRA-205</strain>
    </source>
</reference>
<dbReference type="Proteomes" id="UP000574390">
    <property type="component" value="Unassembled WGS sequence"/>
</dbReference>
<evidence type="ECO:0000313" key="3">
    <source>
        <dbReference type="Proteomes" id="UP000574390"/>
    </source>
</evidence>
<dbReference type="EMBL" id="JABANM010036345">
    <property type="protein sequence ID" value="KAF4690954.1"/>
    <property type="molecule type" value="Genomic_DNA"/>
</dbReference>
<feature type="region of interest" description="Disordered" evidence="1">
    <location>
        <begin position="74"/>
        <end position="105"/>
    </location>
</feature>